<dbReference type="AlphaFoldDB" id="A0ABD6CKW7"/>
<dbReference type="CDD" id="cd03224">
    <property type="entry name" value="ABC_TM1139_LivF_branched"/>
    <property type="match status" value="1"/>
</dbReference>
<dbReference type="SUPFAM" id="SSF52540">
    <property type="entry name" value="P-loop containing nucleoside triphosphate hydrolases"/>
    <property type="match status" value="1"/>
</dbReference>
<feature type="domain" description="ABC transporter" evidence="6">
    <location>
        <begin position="2"/>
        <end position="234"/>
    </location>
</feature>
<dbReference type="PANTHER" id="PTHR43820">
    <property type="entry name" value="HIGH-AFFINITY BRANCHED-CHAIN AMINO ACID TRANSPORT ATP-BINDING PROTEIN LIVF"/>
    <property type="match status" value="1"/>
</dbReference>
<dbReference type="InterPro" id="IPR003439">
    <property type="entry name" value="ABC_transporter-like_ATP-bd"/>
</dbReference>
<evidence type="ECO:0000256" key="4">
    <source>
        <dbReference type="ARBA" id="ARBA00022840"/>
    </source>
</evidence>
<evidence type="ECO:0000256" key="2">
    <source>
        <dbReference type="ARBA" id="ARBA00022448"/>
    </source>
</evidence>
<keyword evidence="8" id="KW-1185">Reference proteome</keyword>
<dbReference type="Gene3D" id="3.40.50.300">
    <property type="entry name" value="P-loop containing nucleotide triphosphate hydrolases"/>
    <property type="match status" value="1"/>
</dbReference>
<evidence type="ECO:0000313" key="8">
    <source>
        <dbReference type="Proteomes" id="UP001597085"/>
    </source>
</evidence>
<dbReference type="InterPro" id="IPR027417">
    <property type="entry name" value="P-loop_NTPase"/>
</dbReference>
<keyword evidence="2" id="KW-0813">Transport</keyword>
<gene>
    <name evidence="7" type="ORF">ACFSBX_05940</name>
</gene>
<dbReference type="InterPro" id="IPR052156">
    <property type="entry name" value="BCAA_Transport_ATP-bd_LivF"/>
</dbReference>
<dbReference type="Proteomes" id="UP001597085">
    <property type="component" value="Unassembled WGS sequence"/>
</dbReference>
<dbReference type="PROSITE" id="PS50893">
    <property type="entry name" value="ABC_TRANSPORTER_2"/>
    <property type="match status" value="1"/>
</dbReference>
<keyword evidence="3" id="KW-0547">Nucleotide-binding</keyword>
<dbReference type="InterPro" id="IPR003593">
    <property type="entry name" value="AAA+_ATPase"/>
</dbReference>
<dbReference type="GO" id="GO:0005524">
    <property type="term" value="F:ATP binding"/>
    <property type="evidence" value="ECO:0007669"/>
    <property type="project" value="UniProtKB-KW"/>
</dbReference>
<comment type="similarity">
    <text evidence="1">Belongs to the ABC transporter superfamily.</text>
</comment>
<dbReference type="GO" id="GO:0006865">
    <property type="term" value="P:amino acid transport"/>
    <property type="evidence" value="ECO:0007669"/>
    <property type="project" value="UniProtKB-KW"/>
</dbReference>
<evidence type="ECO:0000256" key="5">
    <source>
        <dbReference type="ARBA" id="ARBA00022970"/>
    </source>
</evidence>
<dbReference type="RefSeq" id="WP_256419730.1">
    <property type="nucleotide sequence ID" value="NZ_JANHDI010000001.1"/>
</dbReference>
<dbReference type="EMBL" id="JBHUDK010000005">
    <property type="protein sequence ID" value="MFD1598494.1"/>
    <property type="molecule type" value="Genomic_DNA"/>
</dbReference>
<keyword evidence="5" id="KW-0029">Amino-acid transport</keyword>
<proteinExistence type="inferred from homology"/>
<reference evidence="7 8" key="1">
    <citation type="journal article" date="2019" name="Int. J. Syst. Evol. Microbiol.">
        <title>The Global Catalogue of Microorganisms (GCM) 10K type strain sequencing project: providing services to taxonomists for standard genome sequencing and annotation.</title>
        <authorList>
            <consortium name="The Broad Institute Genomics Platform"/>
            <consortium name="The Broad Institute Genome Sequencing Center for Infectious Disease"/>
            <person name="Wu L."/>
            <person name="Ma J."/>
        </authorList>
    </citation>
    <scope>NUCLEOTIDE SEQUENCE [LARGE SCALE GENOMIC DNA]</scope>
    <source>
        <strain evidence="7 8">CGMCC 1.12121</strain>
    </source>
</reference>
<comment type="caution">
    <text evidence="7">The sequence shown here is derived from an EMBL/GenBank/DDBJ whole genome shotgun (WGS) entry which is preliminary data.</text>
</comment>
<evidence type="ECO:0000256" key="1">
    <source>
        <dbReference type="ARBA" id="ARBA00005417"/>
    </source>
</evidence>
<keyword evidence="4 7" id="KW-0067">ATP-binding</keyword>
<dbReference type="SMART" id="SM00382">
    <property type="entry name" value="AAA"/>
    <property type="match status" value="1"/>
</dbReference>
<dbReference type="Pfam" id="PF00005">
    <property type="entry name" value="ABC_tran"/>
    <property type="match status" value="1"/>
</dbReference>
<sequence>MLRTSDVQIGYGESTVVWDVDIEVETDQIVAVLGRNGVGKTTLLRGIMGLNDLQGGHVFLDGENVSTLRPFEMAAKGVGYVPQSRDIFGAISVENNIRLGSASSDEFLLKSDVPPFIYEYFPALEEKSGAKGGTLSGGQKQQLAIARALNADPSHLLLDEPSEGIQPSIVHEIGEQLKRIRDNRGISVLIVEQNLNLAMAVADYCYVLETGRVVEQGTPEEIESSGAVDEYLAV</sequence>
<name>A0ABD6CKW7_9EURY</name>
<organism evidence="7 8">
    <name type="scientific">Halobellus rarus</name>
    <dbReference type="NCBI Taxonomy" id="1126237"/>
    <lineage>
        <taxon>Archaea</taxon>
        <taxon>Methanobacteriati</taxon>
        <taxon>Methanobacteriota</taxon>
        <taxon>Stenosarchaea group</taxon>
        <taxon>Halobacteria</taxon>
        <taxon>Halobacteriales</taxon>
        <taxon>Haloferacaceae</taxon>
        <taxon>Halobellus</taxon>
    </lineage>
</organism>
<evidence type="ECO:0000259" key="6">
    <source>
        <dbReference type="PROSITE" id="PS50893"/>
    </source>
</evidence>
<evidence type="ECO:0000256" key="3">
    <source>
        <dbReference type="ARBA" id="ARBA00022741"/>
    </source>
</evidence>
<dbReference type="PANTHER" id="PTHR43820:SF5">
    <property type="entry name" value="HIGH-AFFINITY BRANCHED-CHAIN AMINO ACID TRANSPORT ATP-BINDING PROTEIN"/>
    <property type="match status" value="1"/>
</dbReference>
<evidence type="ECO:0000313" key="7">
    <source>
        <dbReference type="EMBL" id="MFD1598494.1"/>
    </source>
</evidence>
<accession>A0ABD6CKW7</accession>
<protein>
    <submittedName>
        <fullName evidence="7">ABC transporter ATP-binding protein</fullName>
    </submittedName>
</protein>